<dbReference type="PRINTS" id="PR00221">
    <property type="entry name" value="CAULIMOCOAT"/>
</dbReference>
<accession>Q7THB5</accession>
<evidence type="ECO:0000313" key="20">
    <source>
        <dbReference type="EMBL" id="AFR69282.1"/>
    </source>
</evidence>
<dbReference type="GO" id="GO:0039620">
    <property type="term" value="C:T=7 icosahedral viral capsid"/>
    <property type="evidence" value="ECO:0007669"/>
    <property type="project" value="UniProtKB-KW"/>
</dbReference>
<keyword evidence="7" id="KW-1048">Host nucleus</keyword>
<dbReference type="OrthoDB" id="16301at10239"/>
<evidence type="ECO:0000256" key="4">
    <source>
        <dbReference type="ARBA" id="ARBA00011242"/>
    </source>
</evidence>
<dbReference type="GO" id="GO:0042025">
    <property type="term" value="C:host cell nucleus"/>
    <property type="evidence" value="ECO:0007669"/>
    <property type="project" value="UniProtKB-SubCell"/>
</dbReference>
<feature type="region of interest" description="Disordered" evidence="17">
    <location>
        <begin position="75"/>
        <end position="118"/>
    </location>
</feature>
<evidence type="ECO:0000256" key="16">
    <source>
        <dbReference type="PROSITE-ProRule" id="PRU00047"/>
    </source>
</evidence>
<evidence type="ECO:0000256" key="9">
    <source>
        <dbReference type="ARBA" id="ARBA00022771"/>
    </source>
</evidence>
<comment type="similarity">
    <text evidence="3">Belongs to the caulimoviridae capsid protein family.</text>
</comment>
<evidence type="ECO:0000256" key="3">
    <source>
        <dbReference type="ARBA" id="ARBA00006778"/>
    </source>
</evidence>
<keyword evidence="8" id="KW-0479">Metal-binding</keyword>
<dbReference type="RefSeq" id="YP_006732333.1">
    <property type="nucleotide sequence ID" value="NC_018616.1"/>
</dbReference>
<evidence type="ECO:0000256" key="6">
    <source>
        <dbReference type="ARBA" id="ARBA00022561"/>
    </source>
</evidence>
<evidence type="ECO:0000256" key="11">
    <source>
        <dbReference type="ARBA" id="ARBA00022833"/>
    </source>
</evidence>
<dbReference type="InterPro" id="IPR036875">
    <property type="entry name" value="Znf_CCHC_sf"/>
</dbReference>
<keyword evidence="6" id="KW-0167">Capsid protein</keyword>
<keyword evidence="9 16" id="KW-0863">Zinc-finger</keyword>
<dbReference type="GO" id="GO:0075732">
    <property type="term" value="P:viral penetration into host nucleus"/>
    <property type="evidence" value="ECO:0007669"/>
    <property type="project" value="UniProtKB-KW"/>
</dbReference>
<keyword evidence="21" id="KW-1185">Reference proteome</keyword>
<proteinExistence type="inferred from homology"/>
<dbReference type="InterPro" id="IPR001878">
    <property type="entry name" value="Znf_CCHC"/>
</dbReference>
<evidence type="ECO:0000256" key="7">
    <source>
        <dbReference type="ARBA" id="ARBA00022562"/>
    </source>
</evidence>
<dbReference type="GeneID" id="13663319"/>
<reference evidence="19" key="1">
    <citation type="submission" date="2003-05" db="EMBL/GenBank/DDBJ databases">
        <title>Molecular analysis of Dahlia mosaic virus (DaMV).</title>
        <authorList>
            <person name="Maiti I.B."/>
            <person name="Pattanaik S."/>
        </authorList>
    </citation>
    <scope>NUCLEOTIDE SEQUENCE</scope>
</reference>
<evidence type="ECO:0000256" key="5">
    <source>
        <dbReference type="ARBA" id="ARBA00022524"/>
    </source>
</evidence>
<evidence type="ECO:0000256" key="15">
    <source>
        <dbReference type="ARBA" id="ARBA00031336"/>
    </source>
</evidence>
<evidence type="ECO:0000313" key="19">
    <source>
        <dbReference type="EMBL" id="AAP44110.1"/>
    </source>
</evidence>
<comment type="subcellular location">
    <subcellularLocation>
        <location evidence="1">Host nucleus</location>
    </subcellularLocation>
    <subcellularLocation>
        <location evidence="2">Virion</location>
    </subcellularLocation>
</comment>
<dbReference type="EMBL" id="JX272320">
    <property type="protein sequence ID" value="AFR69282.1"/>
    <property type="molecule type" value="Genomic_DNA"/>
</dbReference>
<dbReference type="SUPFAM" id="SSF57756">
    <property type="entry name" value="Retrovirus zinc finger-like domains"/>
    <property type="match status" value="1"/>
</dbReference>
<feature type="compositionally biased region" description="Basic and acidic residues" evidence="17">
    <location>
        <begin position="100"/>
        <end position="109"/>
    </location>
</feature>
<dbReference type="EMBL" id="AY291588">
    <property type="protein sequence ID" value="AAP44110.1"/>
    <property type="molecule type" value="Genomic_DNA"/>
</dbReference>
<name>Q7THB5_DMV</name>
<evidence type="ECO:0000256" key="2">
    <source>
        <dbReference type="ARBA" id="ARBA00004328"/>
    </source>
</evidence>
<dbReference type="Proteomes" id="UP000204211">
    <property type="component" value="Segment"/>
</dbReference>
<evidence type="ECO:0000256" key="14">
    <source>
        <dbReference type="ARBA" id="ARBA00024644"/>
    </source>
</evidence>
<keyword evidence="12" id="KW-0946">Virion</keyword>
<dbReference type="InterPro" id="IPR001988">
    <property type="entry name" value="Caulimo_coat"/>
</dbReference>
<evidence type="ECO:0000256" key="17">
    <source>
        <dbReference type="SAM" id="MobiDB-lite"/>
    </source>
</evidence>
<reference evidence="20 21" key="2">
    <citation type="journal article" date="2015" name="Plant Mol. Biol. Rep.">
        <title>A Region Containing an as-1 Element of Dahlia Mosaic Virus (DaMV) Subgenomic Transcript Promoter Plays a Key Role in Green Tissue- and Root-Specific Expression in Plants.</title>
        <authorList>
            <person name="Banerjee J."/>
            <person name="Shoo D.K."/>
            <person name="Raha S."/>
            <person name="Sarker S."/>
            <person name="Dey N."/>
            <person name="Maiti I.B."/>
        </authorList>
    </citation>
    <scope>NUCLEOTIDE SEQUENCE [LARGE SCALE GENOMIC DNA]</scope>
</reference>
<dbReference type="GO" id="GO:0003676">
    <property type="term" value="F:nucleic acid binding"/>
    <property type="evidence" value="ECO:0007669"/>
    <property type="project" value="InterPro"/>
</dbReference>
<keyword evidence="10" id="KW-1145">T=7 icosahedral capsid protein</keyword>
<protein>
    <recommendedName>
        <fullName evidence="15">Coat protein</fullName>
    </recommendedName>
</protein>
<evidence type="ECO:0000256" key="13">
    <source>
        <dbReference type="ARBA" id="ARBA00023296"/>
    </source>
</evidence>
<comment type="function">
    <text evidence="14">Self assembles to form an icosahedral capsid, about 50 nm in diameter, nm, composed of 420 subunits of the viral capsid protein. The capsid encapsulates the genomic dsDNA. Following virus entry into host cell, provides nuclear import of the viral genome. Virus particles do not enter the nucleus, but dock at the nuclear membrane through the interaction with host importins.</text>
</comment>
<dbReference type="GO" id="GO:0046718">
    <property type="term" value="P:symbiont entry into host cell"/>
    <property type="evidence" value="ECO:0007669"/>
    <property type="project" value="UniProtKB-KW"/>
</dbReference>
<keyword evidence="11" id="KW-0862">Zinc</keyword>
<evidence type="ECO:0000259" key="18">
    <source>
        <dbReference type="PROSITE" id="PS50158"/>
    </source>
</evidence>
<feature type="domain" description="CCHC-type" evidence="18">
    <location>
        <begin position="430"/>
        <end position="446"/>
    </location>
</feature>
<dbReference type="PROSITE" id="PS50158">
    <property type="entry name" value="ZF_CCHC"/>
    <property type="match status" value="1"/>
</dbReference>
<keyword evidence="13" id="KW-1160">Virus entry into host cell</keyword>
<evidence type="ECO:0000256" key="12">
    <source>
        <dbReference type="ARBA" id="ARBA00022844"/>
    </source>
</evidence>
<evidence type="ECO:0000313" key="21">
    <source>
        <dbReference type="Proteomes" id="UP000204211"/>
    </source>
</evidence>
<sequence>MASSMKEISERLEEVFHDLYCTENDRDKDLSEIVQLLSLDTDECERHFTQNPYLYKKYFTQEVEDELVLQIEEKARTESEISEPETESVKTQDPDSSDEENVHPVRFRNDNWNISDDDQPRVKTERYESTFYETKPKFPRHFEIPSNSGTSKEINTINIDCIPDLDFRKKILDKWLTEISLTIQTNSKEFTTARAVLTLLEHKSGGNIKTFIKKALWDENQTGPQVLDEATKGLYTMFLGLDYVSNALEQEQKLRQKAVDAMTKAQLCDICRLDEFTCLFEKNINLVDLKDYPIWIDVYLRKIPIIGQQARNRWEKEATIPSKHSIAFATRIVKDEIAKYCDFRKTSKQLKSFGQRCCNQYKEPNYNIGCKEPTCKPTYKKKKYTRPKPKYKKWVKKKRKFQPGKFFKKKPKGDEKPKRNFCPQGKKKCRCWICSEEGHYANECPSRKSYPEKVSLLQEAHDHNFYPVEDEYDDYLNIYVVTTDDESSGTE</sequence>
<evidence type="ECO:0000256" key="8">
    <source>
        <dbReference type="ARBA" id="ARBA00022723"/>
    </source>
</evidence>
<dbReference type="SMART" id="SM00343">
    <property type="entry name" value="ZnF_C2HC"/>
    <property type="match status" value="1"/>
</dbReference>
<comment type="subunit">
    <text evidence="4">Interacts (via nuclear localization signal) with host importin alpha.</text>
</comment>
<organism evidence="19">
    <name type="scientific">Dahlia mosaic virus</name>
    <name type="common">DMV</name>
    <dbReference type="NCBI Taxonomy" id="213888"/>
    <lineage>
        <taxon>Viruses</taxon>
        <taxon>Riboviria</taxon>
        <taxon>Pararnavirae</taxon>
        <taxon>Artverviricota</taxon>
        <taxon>Revtraviricetes</taxon>
        <taxon>Ortervirales</taxon>
        <taxon>Caulimoviridae</taxon>
        <taxon>Caulimovirus</taxon>
        <taxon>Caulimovirus tessellodahliae</taxon>
    </lineage>
</organism>
<evidence type="ECO:0000256" key="1">
    <source>
        <dbReference type="ARBA" id="ARBA00004147"/>
    </source>
</evidence>
<dbReference type="GO" id="GO:0005198">
    <property type="term" value="F:structural molecule activity"/>
    <property type="evidence" value="ECO:0007669"/>
    <property type="project" value="InterPro"/>
</dbReference>
<dbReference type="GO" id="GO:0008270">
    <property type="term" value="F:zinc ion binding"/>
    <property type="evidence" value="ECO:0007669"/>
    <property type="project" value="UniProtKB-KW"/>
</dbReference>
<evidence type="ECO:0000256" key="10">
    <source>
        <dbReference type="ARBA" id="ARBA00022828"/>
    </source>
</evidence>
<keyword evidence="5" id="KW-1163">Viral penetration into host nucleus</keyword>
<dbReference type="KEGG" id="vg:13663319"/>
<dbReference type="GO" id="GO:0043657">
    <property type="term" value="C:host cell"/>
    <property type="evidence" value="ECO:0007669"/>
    <property type="project" value="GOC"/>
</dbReference>